<name>A0A432ZL50_9GAMM</name>
<feature type="transmembrane region" description="Helical" evidence="3">
    <location>
        <begin position="12"/>
        <end position="32"/>
    </location>
</feature>
<dbReference type="InterPro" id="IPR045584">
    <property type="entry name" value="Pilin-like"/>
</dbReference>
<dbReference type="SUPFAM" id="SSF54523">
    <property type="entry name" value="Pili subunits"/>
    <property type="match status" value="1"/>
</dbReference>
<dbReference type="RefSeq" id="WP_126826963.1">
    <property type="nucleotide sequence ID" value="NZ_PIQG01000002.1"/>
</dbReference>
<dbReference type="PANTHER" id="PTHR30093">
    <property type="entry name" value="GENERAL SECRETION PATHWAY PROTEIN G"/>
    <property type="match status" value="1"/>
</dbReference>
<dbReference type="Proteomes" id="UP000288279">
    <property type="component" value="Unassembled WGS sequence"/>
</dbReference>
<evidence type="ECO:0000313" key="4">
    <source>
        <dbReference type="EMBL" id="RUO78727.1"/>
    </source>
</evidence>
<evidence type="ECO:0000256" key="2">
    <source>
        <dbReference type="ARBA" id="ARBA00022481"/>
    </source>
</evidence>
<keyword evidence="3" id="KW-1133">Transmembrane helix</keyword>
<dbReference type="OrthoDB" id="5918848at2"/>
<evidence type="ECO:0000256" key="1">
    <source>
        <dbReference type="ARBA" id="ARBA00005233"/>
    </source>
</evidence>
<comment type="similarity">
    <text evidence="1">Belongs to the N-Me-Phe pilin family.</text>
</comment>
<evidence type="ECO:0000313" key="5">
    <source>
        <dbReference type="Proteomes" id="UP000288279"/>
    </source>
</evidence>
<dbReference type="Gene3D" id="3.30.700.10">
    <property type="entry name" value="Glycoprotein, Type 4 Pilin"/>
    <property type="match status" value="1"/>
</dbReference>
<accession>A0A432ZL50</accession>
<evidence type="ECO:0000256" key="3">
    <source>
        <dbReference type="SAM" id="Phobius"/>
    </source>
</evidence>
<dbReference type="NCBIfam" id="TIGR02532">
    <property type="entry name" value="IV_pilin_GFxxxE"/>
    <property type="match status" value="1"/>
</dbReference>
<proteinExistence type="inferred from homology"/>
<keyword evidence="2" id="KW-0488">Methylation</keyword>
<dbReference type="AlphaFoldDB" id="A0A432ZL50"/>
<keyword evidence="3" id="KW-0472">Membrane</keyword>
<gene>
    <name evidence="4" type="ORF">CWI83_05685</name>
</gene>
<dbReference type="PROSITE" id="PS00409">
    <property type="entry name" value="PROKAR_NTER_METHYL"/>
    <property type="match status" value="1"/>
</dbReference>
<sequence length="170" mass="17332">MKAQLQRGFTLIELMIVVAIIGILAAVAIPMYSDYTQRAKASTGLAALANYKTTVAMCYQTYGTLTGCNASTDAVGTEDEAGYVEPNITPIPKAILAADAADTKPNGISEADVENGIISATLDAIGADDAAISITMTPETAGGGNLKWTIACSDFAAGTRVDGCTEATGG</sequence>
<dbReference type="InterPro" id="IPR012902">
    <property type="entry name" value="N_methyl_site"/>
</dbReference>
<evidence type="ECO:0008006" key="6">
    <source>
        <dbReference type="Google" id="ProtNLM"/>
    </source>
</evidence>
<dbReference type="GO" id="GO:0043107">
    <property type="term" value="P:type IV pilus-dependent motility"/>
    <property type="evidence" value="ECO:0007669"/>
    <property type="project" value="TreeGrafter"/>
</dbReference>
<reference evidence="4 5" key="1">
    <citation type="journal article" date="2011" name="Front. Microbiol.">
        <title>Genomic signatures of strain selection and enhancement in Bacillus atrophaeus var. globigii, a historical biowarfare simulant.</title>
        <authorList>
            <person name="Gibbons H.S."/>
            <person name="Broomall S.M."/>
            <person name="McNew L.A."/>
            <person name="Daligault H."/>
            <person name="Chapman C."/>
            <person name="Bruce D."/>
            <person name="Karavis M."/>
            <person name="Krepps M."/>
            <person name="McGregor P.A."/>
            <person name="Hong C."/>
            <person name="Park K.H."/>
            <person name="Akmal A."/>
            <person name="Feldman A."/>
            <person name="Lin J.S."/>
            <person name="Chang W.E."/>
            <person name="Higgs B.W."/>
            <person name="Demirev P."/>
            <person name="Lindquist J."/>
            <person name="Liem A."/>
            <person name="Fochler E."/>
            <person name="Read T.D."/>
            <person name="Tapia R."/>
            <person name="Johnson S."/>
            <person name="Bishop-Lilly K.A."/>
            <person name="Detter C."/>
            <person name="Han C."/>
            <person name="Sozhamannan S."/>
            <person name="Rosenzweig C.N."/>
            <person name="Skowronski E.W."/>
        </authorList>
    </citation>
    <scope>NUCLEOTIDE SEQUENCE [LARGE SCALE GENOMIC DNA]</scope>
    <source>
        <strain evidence="4 5">PIT1</strain>
    </source>
</reference>
<organism evidence="4 5">
    <name type="scientific">Pseudidiomarina taiwanensis</name>
    <dbReference type="NCBI Taxonomy" id="337250"/>
    <lineage>
        <taxon>Bacteria</taxon>
        <taxon>Pseudomonadati</taxon>
        <taxon>Pseudomonadota</taxon>
        <taxon>Gammaproteobacteria</taxon>
        <taxon>Alteromonadales</taxon>
        <taxon>Idiomarinaceae</taxon>
        <taxon>Pseudidiomarina</taxon>
    </lineage>
</organism>
<protein>
    <recommendedName>
        <fullName evidence="6">Prepilin-type N-terminal cleavage/methylation domain-containing protein</fullName>
    </recommendedName>
</protein>
<comment type="caution">
    <text evidence="4">The sequence shown here is derived from an EMBL/GenBank/DDBJ whole genome shotgun (WGS) entry which is preliminary data.</text>
</comment>
<dbReference type="EMBL" id="PIQG01000002">
    <property type="protein sequence ID" value="RUO78727.1"/>
    <property type="molecule type" value="Genomic_DNA"/>
</dbReference>
<keyword evidence="3" id="KW-0812">Transmembrane</keyword>
<dbReference type="PANTHER" id="PTHR30093:SF34">
    <property type="entry name" value="PREPILIN PEPTIDASE-DEPENDENT PROTEIN D"/>
    <property type="match status" value="1"/>
</dbReference>
<dbReference type="GO" id="GO:0044096">
    <property type="term" value="C:type IV pilus"/>
    <property type="evidence" value="ECO:0007669"/>
    <property type="project" value="TreeGrafter"/>
</dbReference>
<keyword evidence="5" id="KW-1185">Reference proteome</keyword>
<dbReference type="Pfam" id="PF07963">
    <property type="entry name" value="N_methyl"/>
    <property type="match status" value="1"/>
</dbReference>